<dbReference type="InterPro" id="IPR003439">
    <property type="entry name" value="ABC_transporter-like_ATP-bd"/>
</dbReference>
<feature type="domain" description="ABC transporter" evidence="4">
    <location>
        <begin position="11"/>
        <end position="238"/>
    </location>
</feature>
<dbReference type="Pfam" id="PF00005">
    <property type="entry name" value="ABC_tran"/>
    <property type="match status" value="1"/>
</dbReference>
<protein>
    <submittedName>
        <fullName evidence="5">ABC transporter ATP-binding protein</fullName>
    </submittedName>
</protein>
<dbReference type="PANTHER" id="PTHR42939:SF1">
    <property type="entry name" value="ABC TRANSPORTER ATP-BINDING PROTEIN ALBC-RELATED"/>
    <property type="match status" value="1"/>
</dbReference>
<evidence type="ECO:0000259" key="4">
    <source>
        <dbReference type="PROSITE" id="PS50893"/>
    </source>
</evidence>
<dbReference type="InterPro" id="IPR003593">
    <property type="entry name" value="AAA+_ATPase"/>
</dbReference>
<dbReference type="Proteomes" id="UP000254266">
    <property type="component" value="Unassembled WGS sequence"/>
</dbReference>
<dbReference type="InterPro" id="IPR051782">
    <property type="entry name" value="ABC_Transporter_VariousFunc"/>
</dbReference>
<dbReference type="SMART" id="SM00382">
    <property type="entry name" value="AAA"/>
    <property type="match status" value="1"/>
</dbReference>
<comment type="caution">
    <text evidence="5">The sequence shown here is derived from an EMBL/GenBank/DDBJ whole genome shotgun (WGS) entry which is preliminary data.</text>
</comment>
<accession>A0A370DPA1</accession>
<evidence type="ECO:0000256" key="2">
    <source>
        <dbReference type="ARBA" id="ARBA00022741"/>
    </source>
</evidence>
<organism evidence="5 6">
    <name type="scientific">endosymbiont of Galathealinum brachiosum</name>
    <dbReference type="NCBI Taxonomy" id="2200906"/>
    <lineage>
        <taxon>Bacteria</taxon>
        <taxon>Pseudomonadati</taxon>
        <taxon>Pseudomonadota</taxon>
        <taxon>Gammaproteobacteria</taxon>
        <taxon>sulfur-oxidizing symbionts</taxon>
    </lineage>
</organism>
<dbReference type="InterPro" id="IPR017871">
    <property type="entry name" value="ABC_transporter-like_CS"/>
</dbReference>
<name>A0A370DPA1_9GAMM</name>
<evidence type="ECO:0000313" key="6">
    <source>
        <dbReference type="Proteomes" id="UP000254266"/>
    </source>
</evidence>
<dbReference type="GO" id="GO:0005524">
    <property type="term" value="F:ATP binding"/>
    <property type="evidence" value="ECO:0007669"/>
    <property type="project" value="UniProtKB-KW"/>
</dbReference>
<dbReference type="EMBL" id="QFXC01000002">
    <property type="protein sequence ID" value="RDH86127.1"/>
    <property type="molecule type" value="Genomic_DNA"/>
</dbReference>
<proteinExistence type="predicted"/>
<keyword evidence="3 5" id="KW-0067">ATP-binding</keyword>
<dbReference type="PROSITE" id="PS50893">
    <property type="entry name" value="ABC_TRANSPORTER_2"/>
    <property type="match status" value="1"/>
</dbReference>
<evidence type="ECO:0000256" key="1">
    <source>
        <dbReference type="ARBA" id="ARBA00022448"/>
    </source>
</evidence>
<evidence type="ECO:0000256" key="3">
    <source>
        <dbReference type="ARBA" id="ARBA00022840"/>
    </source>
</evidence>
<dbReference type="InterPro" id="IPR027417">
    <property type="entry name" value="P-loop_NTPase"/>
</dbReference>
<keyword evidence="1" id="KW-0813">Transport</keyword>
<dbReference type="Gene3D" id="3.40.50.300">
    <property type="entry name" value="P-loop containing nucleotide triphosphate hydrolases"/>
    <property type="match status" value="1"/>
</dbReference>
<gene>
    <name evidence="5" type="ORF">DIZ80_01260</name>
</gene>
<evidence type="ECO:0000313" key="5">
    <source>
        <dbReference type="EMBL" id="RDH86127.1"/>
    </source>
</evidence>
<dbReference type="GO" id="GO:0016887">
    <property type="term" value="F:ATP hydrolysis activity"/>
    <property type="evidence" value="ECO:0007669"/>
    <property type="project" value="InterPro"/>
</dbReference>
<dbReference type="AlphaFoldDB" id="A0A370DPA1"/>
<sequence length="311" mass="33597">MVTLNSASEVISLQSVNKLYANEAVLHDVNLSIQSGECIVLVGHNGAGKTSLIKMMLGLTRPTSGAIKVLGHDPAFSAAVAQGLSLGYLPESVAFYEAMTGREVLSFYAQLKGAGKAECEKLLDLVGLGDASKRRVGTYSKGMRQRLGLAQAMLGNPQLLFLDEPTTGLDPILRQHFYELIDELQKDGATSIISSHALHEVETRASRFVILKKGVVVACGTLDELYQQATLPVRVKVSVTPGEASIVAERMGSAVNVTDVNNQSFNLSCDLNEKMPIIRHISSLGDVVQDMQIMPPRLDELYSYFMNGDPS</sequence>
<dbReference type="SUPFAM" id="SSF52540">
    <property type="entry name" value="P-loop containing nucleoside triphosphate hydrolases"/>
    <property type="match status" value="1"/>
</dbReference>
<keyword evidence="6" id="KW-1185">Reference proteome</keyword>
<dbReference type="PROSITE" id="PS00211">
    <property type="entry name" value="ABC_TRANSPORTER_1"/>
    <property type="match status" value="1"/>
</dbReference>
<dbReference type="CDD" id="cd03230">
    <property type="entry name" value="ABC_DR_subfamily_A"/>
    <property type="match status" value="1"/>
</dbReference>
<keyword evidence="2" id="KW-0547">Nucleotide-binding</keyword>
<dbReference type="PANTHER" id="PTHR42939">
    <property type="entry name" value="ABC TRANSPORTER ATP-BINDING PROTEIN ALBC-RELATED"/>
    <property type="match status" value="1"/>
</dbReference>
<reference evidence="5 6" key="1">
    <citation type="journal article" date="2018" name="ISME J.">
        <title>Endosymbiont genomes yield clues of tubeworm success.</title>
        <authorList>
            <person name="Li Y."/>
            <person name="Liles M.R."/>
            <person name="Halanych K.M."/>
        </authorList>
    </citation>
    <scope>NUCLEOTIDE SEQUENCE [LARGE SCALE GENOMIC DNA]</scope>
    <source>
        <strain evidence="5">A1464</strain>
    </source>
</reference>